<evidence type="ECO:0000256" key="1">
    <source>
        <dbReference type="ARBA" id="ARBA00004141"/>
    </source>
</evidence>
<feature type="transmembrane region" description="Helical" evidence="5">
    <location>
        <begin position="249"/>
        <end position="279"/>
    </location>
</feature>
<dbReference type="Proteomes" id="UP000320184">
    <property type="component" value="Unassembled WGS sequence"/>
</dbReference>
<keyword evidence="3 5" id="KW-1133">Transmembrane helix</keyword>
<feature type="transmembrane region" description="Helical" evidence="5">
    <location>
        <begin position="68"/>
        <end position="90"/>
    </location>
</feature>
<organism evidence="7 8">
    <name type="scientific">Eiseniibacteriota bacterium</name>
    <dbReference type="NCBI Taxonomy" id="2212470"/>
    <lineage>
        <taxon>Bacteria</taxon>
        <taxon>Candidatus Eiseniibacteriota</taxon>
    </lineage>
</organism>
<feature type="transmembrane region" description="Helical" evidence="5">
    <location>
        <begin position="223"/>
        <end position="242"/>
    </location>
</feature>
<proteinExistence type="predicted"/>
<feature type="transmembrane region" description="Helical" evidence="5">
    <location>
        <begin position="96"/>
        <end position="116"/>
    </location>
</feature>
<evidence type="ECO:0000313" key="7">
    <source>
        <dbReference type="EMBL" id="TMQ52695.1"/>
    </source>
</evidence>
<gene>
    <name evidence="7" type="ORF">E6K73_02350</name>
</gene>
<feature type="transmembrane region" description="Helical" evidence="5">
    <location>
        <begin position="123"/>
        <end position="141"/>
    </location>
</feature>
<dbReference type="GO" id="GO:0016874">
    <property type="term" value="F:ligase activity"/>
    <property type="evidence" value="ECO:0007669"/>
    <property type="project" value="UniProtKB-KW"/>
</dbReference>
<evidence type="ECO:0000256" key="4">
    <source>
        <dbReference type="ARBA" id="ARBA00023136"/>
    </source>
</evidence>
<dbReference type="GO" id="GO:0016020">
    <property type="term" value="C:membrane"/>
    <property type="evidence" value="ECO:0007669"/>
    <property type="project" value="UniProtKB-SubCell"/>
</dbReference>
<reference evidence="7 8" key="1">
    <citation type="journal article" date="2019" name="Nat. Microbiol.">
        <title>Mediterranean grassland soil C-N compound turnover is dependent on rainfall and depth, and is mediated by genomically divergent microorganisms.</title>
        <authorList>
            <person name="Diamond S."/>
            <person name="Andeer P.F."/>
            <person name="Li Z."/>
            <person name="Crits-Christoph A."/>
            <person name="Burstein D."/>
            <person name="Anantharaman K."/>
            <person name="Lane K.R."/>
            <person name="Thomas B.C."/>
            <person name="Pan C."/>
            <person name="Northen T.R."/>
            <person name="Banfield J.F."/>
        </authorList>
    </citation>
    <scope>NUCLEOTIDE SEQUENCE [LARGE SCALE GENOMIC DNA]</scope>
    <source>
        <strain evidence="7">WS_3</strain>
    </source>
</reference>
<feature type="transmembrane region" description="Helical" evidence="5">
    <location>
        <begin position="381"/>
        <end position="401"/>
    </location>
</feature>
<evidence type="ECO:0000313" key="8">
    <source>
        <dbReference type="Proteomes" id="UP000320184"/>
    </source>
</evidence>
<dbReference type="PANTHER" id="PTHR37422">
    <property type="entry name" value="TEICHURONIC ACID BIOSYNTHESIS PROTEIN TUAE"/>
    <property type="match status" value="1"/>
</dbReference>
<dbReference type="InterPro" id="IPR007016">
    <property type="entry name" value="O-antigen_ligase-rel_domated"/>
</dbReference>
<comment type="caution">
    <text evidence="7">The sequence shown here is derived from an EMBL/GenBank/DDBJ whole genome shotgun (WGS) entry which is preliminary data.</text>
</comment>
<feature type="domain" description="O-antigen ligase-related" evidence="6">
    <location>
        <begin position="254"/>
        <end position="389"/>
    </location>
</feature>
<comment type="subcellular location">
    <subcellularLocation>
        <location evidence="1">Membrane</location>
        <topology evidence="1">Multi-pass membrane protein</topology>
    </subcellularLocation>
</comment>
<keyword evidence="2 5" id="KW-0812">Transmembrane</keyword>
<dbReference type="PANTHER" id="PTHR37422:SF23">
    <property type="entry name" value="TEICHURONIC ACID BIOSYNTHESIS PROTEIN TUAE"/>
    <property type="match status" value="1"/>
</dbReference>
<feature type="transmembrane region" description="Helical" evidence="5">
    <location>
        <begin position="19"/>
        <end position="37"/>
    </location>
</feature>
<evidence type="ECO:0000256" key="5">
    <source>
        <dbReference type="SAM" id="Phobius"/>
    </source>
</evidence>
<feature type="transmembrane region" description="Helical" evidence="5">
    <location>
        <begin position="291"/>
        <end position="310"/>
    </location>
</feature>
<dbReference type="Pfam" id="PF04932">
    <property type="entry name" value="Wzy_C"/>
    <property type="match status" value="1"/>
</dbReference>
<name>A0A538SMV0_UNCEI</name>
<feature type="transmembrane region" description="Helical" evidence="5">
    <location>
        <begin position="178"/>
        <end position="203"/>
    </location>
</feature>
<keyword evidence="4 5" id="KW-0472">Membrane</keyword>
<dbReference type="InterPro" id="IPR051533">
    <property type="entry name" value="WaaL-like"/>
</dbReference>
<evidence type="ECO:0000256" key="2">
    <source>
        <dbReference type="ARBA" id="ARBA00022692"/>
    </source>
</evidence>
<dbReference type="EMBL" id="VBOT01000029">
    <property type="protein sequence ID" value="TMQ52695.1"/>
    <property type="molecule type" value="Genomic_DNA"/>
</dbReference>
<accession>A0A538SMV0</accession>
<evidence type="ECO:0000259" key="6">
    <source>
        <dbReference type="Pfam" id="PF04932"/>
    </source>
</evidence>
<dbReference type="AlphaFoldDB" id="A0A538SMV0"/>
<protein>
    <submittedName>
        <fullName evidence="7">O-antigen ligase family protein</fullName>
    </submittedName>
</protein>
<sequence length="467" mass="48341">MRPGAGAALAAPQRGSRELVRGALIAAGAVALAAAVTRWASPLLLVGAGLAAAVLALAVRFARRHGSLAAWIALLSLSILAGELSAVSLGGQSGRLLWADLVLGLGLAWALLGNGFKVEVPRAPFLIAMIPLLAWSALSLLVSPDPLTGIAELKEWCVALLAAAAAACFATDSARARLLLGTIAVTGSLVALHMTCVAFTSPLGPALAVLLKQVDLPWGRTNYLAGLLAIGFPVALGLLGHASRWRGRALWLVVLALNALGIVLSASKGAIVALVTALVVSFAPGSRAGRAGAAVTAAILGIGVAIFEFGPLRQVLLYRLQASAVEYSVGARMDLYSLAWETFCRNPLLGIGLNNFSVISHRLTGVDTVPHNFELGFLSELGLPGALLAILWAGTLGVTAWRARCAARSSRERALGLGVWAAFVGFAIHNQFESTLYGEQFKIVLMLLSAATWRLSLAAAPPEPAAH</sequence>
<evidence type="ECO:0000256" key="3">
    <source>
        <dbReference type="ARBA" id="ARBA00022989"/>
    </source>
</evidence>
<feature type="transmembrane region" description="Helical" evidence="5">
    <location>
        <begin position="43"/>
        <end position="61"/>
    </location>
</feature>
<keyword evidence="7" id="KW-0436">Ligase</keyword>